<evidence type="ECO:0000256" key="10">
    <source>
        <dbReference type="SAM" id="Coils"/>
    </source>
</evidence>
<sequence>MTTPQNSSQNQDQQSALEQFGINLTDRARQGKLDPVIGRDSEIRRVSQVLTRRTKNNPVLIGEPGVGKTAVVEGLAQRIVAGDVAESLKDKELITLDISALVAGAMYRGQFEERLKQVLKEITESEGQIITFIDELHVLMGAGGGEGSVAASNMLKPMLARGELRLIGATTLNEYREFIEKDAALERRFQQVYVGEPTVEDTIAILRGLKERYEAHHKVAISDGALVAAASLSNRYLPARQLPDKAIDLIDEAASRLRMEIDSAPVEIDELRRHVDRLKLEELALKKEKDAASKERLATLRADLATEEAKLGELQARWERERASLNRVGDLKTRLDAARSDAERAQREGNLERASRLLYADIPSLERELVEAERSEQSEPDEGRMVNEQVTDEDIAGVIAAWTGIPVGRLLQGESEKLLHLEAELGKRLIGQKDAVKAVSDAVRRSRAGISDPGRPTGSFLFLGPTGVGKTELAKALAEFLFDDEHAMVRIDMSEYGEKHSVSRLVGAPPGYIGYEQGGQLTEAVRRRPYSVILLDEVEKAHPEVFDVLLQVLDDGRLTDGQGRTVDFSNVILILTSNLGSPILIDPVLAPEEKRDQVMTLVRQAFRPEFLNRLDDIVMFQALSEDDLAQIVELSVDQLHTRLRDRRLTLAVTPDARSWLAERGYDPMFGARPLRRLIQSEVQNKLATALLSGGVRDGDTVRVDMAADGSGLVLTSATPEPDLDDDVIEAELLDD</sequence>
<keyword evidence="4 9" id="KW-0067">ATP-binding</keyword>
<dbReference type="Gene3D" id="1.10.8.60">
    <property type="match status" value="1"/>
</dbReference>
<dbReference type="InterPro" id="IPR028299">
    <property type="entry name" value="ClpA/B_CS2"/>
</dbReference>
<dbReference type="RefSeq" id="WP_247628181.1">
    <property type="nucleotide sequence ID" value="NZ_JAHWXN010000001.1"/>
</dbReference>
<dbReference type="Pfam" id="PF10431">
    <property type="entry name" value="ClpB_D2-small"/>
    <property type="match status" value="1"/>
</dbReference>
<comment type="caution">
    <text evidence="13">The sequence shown here is derived from an EMBL/GenBank/DDBJ whole genome shotgun (WGS) entry which is preliminary data.</text>
</comment>
<keyword evidence="5" id="KW-0346">Stress response</keyword>
<protein>
    <submittedName>
        <fullName evidence="13">AAA family ATPase</fullName>
    </submittedName>
</protein>
<dbReference type="InterPro" id="IPR041546">
    <property type="entry name" value="ClpA/ClpB_AAA_lid"/>
</dbReference>
<keyword evidence="2" id="KW-0677">Repeat</keyword>
<keyword evidence="3 9" id="KW-0547">Nucleotide-binding</keyword>
<evidence type="ECO:0000256" key="4">
    <source>
        <dbReference type="ARBA" id="ARBA00022840"/>
    </source>
</evidence>
<dbReference type="EMBL" id="JAHWXN010000001">
    <property type="protein sequence ID" value="MCK2034719.1"/>
    <property type="molecule type" value="Genomic_DNA"/>
</dbReference>
<feature type="coiled-coil region" evidence="10">
    <location>
        <begin position="268"/>
        <end position="348"/>
    </location>
</feature>
<evidence type="ECO:0000256" key="9">
    <source>
        <dbReference type="RuleBase" id="RU004432"/>
    </source>
</evidence>
<dbReference type="CDD" id="cd19499">
    <property type="entry name" value="RecA-like_ClpB_Hsp104-like"/>
    <property type="match status" value="1"/>
</dbReference>
<comment type="similarity">
    <text evidence="1 9">Belongs to the ClpA/ClpB family.</text>
</comment>
<evidence type="ECO:0000313" key="13">
    <source>
        <dbReference type="EMBL" id="MCK2034719.1"/>
    </source>
</evidence>
<dbReference type="PROSITE" id="PS00871">
    <property type="entry name" value="CLPAB_2"/>
    <property type="match status" value="1"/>
</dbReference>
<dbReference type="InterPro" id="IPR001270">
    <property type="entry name" value="ClpA/B"/>
</dbReference>
<dbReference type="InterPro" id="IPR018368">
    <property type="entry name" value="ClpA/B_CS1"/>
</dbReference>
<evidence type="ECO:0000256" key="7">
    <source>
        <dbReference type="ARBA" id="ARBA00023186"/>
    </source>
</evidence>
<evidence type="ECO:0000256" key="1">
    <source>
        <dbReference type="ARBA" id="ARBA00008675"/>
    </source>
</evidence>
<evidence type="ECO:0000259" key="11">
    <source>
        <dbReference type="SMART" id="SM00382"/>
    </source>
</evidence>
<comment type="subunit">
    <text evidence="8">Homohexamer. The oligomerization is ATP-dependent.</text>
</comment>
<dbReference type="Proteomes" id="UP001300096">
    <property type="component" value="Unassembled WGS sequence"/>
</dbReference>
<evidence type="ECO:0000256" key="6">
    <source>
        <dbReference type="ARBA" id="ARBA00023054"/>
    </source>
</evidence>
<evidence type="ECO:0000256" key="2">
    <source>
        <dbReference type="ARBA" id="ARBA00022737"/>
    </source>
</evidence>
<name>A0ABT0F9I4_9MICO</name>
<dbReference type="PROSITE" id="PS00870">
    <property type="entry name" value="CLPAB_1"/>
    <property type="match status" value="1"/>
</dbReference>
<dbReference type="SMART" id="SM00382">
    <property type="entry name" value="AAA"/>
    <property type="match status" value="2"/>
</dbReference>
<dbReference type="CDD" id="cd00009">
    <property type="entry name" value="AAA"/>
    <property type="match status" value="1"/>
</dbReference>
<evidence type="ECO:0000259" key="12">
    <source>
        <dbReference type="SMART" id="SM01086"/>
    </source>
</evidence>
<keyword evidence="7 9" id="KW-0143">Chaperone</keyword>
<dbReference type="SMART" id="SM01086">
    <property type="entry name" value="ClpB_D2-small"/>
    <property type="match status" value="1"/>
</dbReference>
<evidence type="ECO:0000256" key="3">
    <source>
        <dbReference type="ARBA" id="ARBA00022741"/>
    </source>
</evidence>
<dbReference type="Pfam" id="PF00004">
    <property type="entry name" value="AAA"/>
    <property type="match status" value="1"/>
</dbReference>
<dbReference type="InterPro" id="IPR027417">
    <property type="entry name" value="P-loop_NTPase"/>
</dbReference>
<dbReference type="InterPro" id="IPR003593">
    <property type="entry name" value="AAA+_ATPase"/>
</dbReference>
<feature type="domain" description="AAA+ ATPase" evidence="11">
    <location>
        <begin position="456"/>
        <end position="603"/>
    </location>
</feature>
<feature type="domain" description="AAA+ ATPase" evidence="11">
    <location>
        <begin position="54"/>
        <end position="198"/>
    </location>
</feature>
<dbReference type="InterPro" id="IPR019489">
    <property type="entry name" value="Clp_ATPase_C"/>
</dbReference>
<dbReference type="PRINTS" id="PR00300">
    <property type="entry name" value="CLPPROTEASEA"/>
</dbReference>
<organism evidence="13 14">
    <name type="scientific">Microbacterium croceum</name>
    <dbReference type="NCBI Taxonomy" id="2851645"/>
    <lineage>
        <taxon>Bacteria</taxon>
        <taxon>Bacillati</taxon>
        <taxon>Actinomycetota</taxon>
        <taxon>Actinomycetes</taxon>
        <taxon>Micrococcales</taxon>
        <taxon>Microbacteriaceae</taxon>
        <taxon>Microbacterium</taxon>
    </lineage>
</organism>
<dbReference type="InterPro" id="IPR050130">
    <property type="entry name" value="ClpA_ClpB"/>
</dbReference>
<evidence type="ECO:0000313" key="14">
    <source>
        <dbReference type="Proteomes" id="UP001300096"/>
    </source>
</evidence>
<reference evidence="13 14" key="1">
    <citation type="submission" date="2021-06" db="EMBL/GenBank/DDBJ databases">
        <title>Genome-based taxonomic framework of Microbacterium strains isolated from marine environment, the description of four new species and reclassification of four preexisting species.</title>
        <authorList>
            <person name="Lee S.D."/>
            <person name="Kim S.-M."/>
            <person name="Byeon Y.-S."/>
            <person name="Yang H.L."/>
            <person name="Kim I.S."/>
        </authorList>
    </citation>
    <scope>NUCLEOTIDE SEQUENCE [LARGE SCALE GENOMIC DNA]</scope>
    <source>
        <strain evidence="13 14">SSW1-49</strain>
    </source>
</reference>
<keyword evidence="14" id="KW-1185">Reference proteome</keyword>
<proteinExistence type="inferred from homology"/>
<dbReference type="InterPro" id="IPR003959">
    <property type="entry name" value="ATPase_AAA_core"/>
</dbReference>
<accession>A0ABT0F9I4</accession>
<keyword evidence="6 10" id="KW-0175">Coiled coil</keyword>
<dbReference type="PANTHER" id="PTHR11638:SF18">
    <property type="entry name" value="HEAT SHOCK PROTEIN 104"/>
    <property type="match status" value="1"/>
</dbReference>
<dbReference type="Pfam" id="PF17871">
    <property type="entry name" value="AAA_lid_9"/>
    <property type="match status" value="1"/>
</dbReference>
<evidence type="ECO:0000256" key="8">
    <source>
        <dbReference type="ARBA" id="ARBA00026057"/>
    </source>
</evidence>
<dbReference type="SUPFAM" id="SSF52540">
    <property type="entry name" value="P-loop containing nucleoside triphosphate hydrolases"/>
    <property type="match status" value="2"/>
</dbReference>
<dbReference type="Gene3D" id="3.40.50.300">
    <property type="entry name" value="P-loop containing nucleotide triphosphate hydrolases"/>
    <property type="match status" value="3"/>
</dbReference>
<dbReference type="PANTHER" id="PTHR11638">
    <property type="entry name" value="ATP-DEPENDENT CLP PROTEASE"/>
    <property type="match status" value="1"/>
</dbReference>
<evidence type="ECO:0000256" key="5">
    <source>
        <dbReference type="ARBA" id="ARBA00023016"/>
    </source>
</evidence>
<feature type="domain" description="Clp ATPase C-terminal" evidence="12">
    <location>
        <begin position="623"/>
        <end position="714"/>
    </location>
</feature>
<dbReference type="Pfam" id="PF07724">
    <property type="entry name" value="AAA_2"/>
    <property type="match status" value="1"/>
</dbReference>
<gene>
    <name evidence="13" type="ORF">KZC51_01105</name>
</gene>